<evidence type="ECO:0000256" key="1">
    <source>
        <dbReference type="SAM" id="Phobius"/>
    </source>
</evidence>
<keyword evidence="1" id="KW-1133">Transmembrane helix</keyword>
<sequence>MLKGGQPVPLSGRFQVSGSTVSVKSAVNSDSGWYRCKYSLGGSQQRCMEIKLQVQDKFPAKFTTTQATQDMKNSHIPHDDSEEGFSAVHTIAVLVGVFVIAALVGAIFYWKHNKMKASQETPHYEGQTGSSSAHFELKWL</sequence>
<dbReference type="AlphaFoldDB" id="A0AAW0MWZ6"/>
<feature type="transmembrane region" description="Helical" evidence="1">
    <location>
        <begin position="87"/>
        <end position="110"/>
    </location>
</feature>
<dbReference type="SUPFAM" id="SSF48726">
    <property type="entry name" value="Immunoglobulin"/>
    <property type="match status" value="1"/>
</dbReference>
<comment type="caution">
    <text evidence="2">The sequence shown here is derived from an EMBL/GenBank/DDBJ whole genome shotgun (WGS) entry which is preliminary data.</text>
</comment>
<organism evidence="2 3">
    <name type="scientific">Mugilogobius chulae</name>
    <name type="common">yellowstripe goby</name>
    <dbReference type="NCBI Taxonomy" id="88201"/>
    <lineage>
        <taxon>Eukaryota</taxon>
        <taxon>Metazoa</taxon>
        <taxon>Chordata</taxon>
        <taxon>Craniata</taxon>
        <taxon>Vertebrata</taxon>
        <taxon>Euteleostomi</taxon>
        <taxon>Actinopterygii</taxon>
        <taxon>Neopterygii</taxon>
        <taxon>Teleostei</taxon>
        <taxon>Neoteleostei</taxon>
        <taxon>Acanthomorphata</taxon>
        <taxon>Gobiaria</taxon>
        <taxon>Gobiiformes</taxon>
        <taxon>Gobioidei</taxon>
        <taxon>Gobiidae</taxon>
        <taxon>Gobionellinae</taxon>
        <taxon>Mugilogobius</taxon>
    </lineage>
</organism>
<dbReference type="InterPro" id="IPR013783">
    <property type="entry name" value="Ig-like_fold"/>
</dbReference>
<accession>A0AAW0MWZ6</accession>
<evidence type="ECO:0000313" key="2">
    <source>
        <dbReference type="EMBL" id="KAK7886652.1"/>
    </source>
</evidence>
<keyword evidence="1" id="KW-0472">Membrane</keyword>
<dbReference type="EMBL" id="JBBPFD010000019">
    <property type="protein sequence ID" value="KAK7886652.1"/>
    <property type="molecule type" value="Genomic_DNA"/>
</dbReference>
<evidence type="ECO:0008006" key="4">
    <source>
        <dbReference type="Google" id="ProtNLM"/>
    </source>
</evidence>
<dbReference type="Proteomes" id="UP001460270">
    <property type="component" value="Unassembled WGS sequence"/>
</dbReference>
<keyword evidence="3" id="KW-1185">Reference proteome</keyword>
<dbReference type="Gene3D" id="2.60.40.10">
    <property type="entry name" value="Immunoglobulins"/>
    <property type="match status" value="1"/>
</dbReference>
<evidence type="ECO:0000313" key="3">
    <source>
        <dbReference type="Proteomes" id="UP001460270"/>
    </source>
</evidence>
<keyword evidence="1" id="KW-0812">Transmembrane</keyword>
<protein>
    <recommendedName>
        <fullName evidence="4">Immunoglobulin subtype domain-containing protein</fullName>
    </recommendedName>
</protein>
<name>A0AAW0MWZ6_9GOBI</name>
<gene>
    <name evidence="2" type="ORF">WMY93_026273</name>
</gene>
<dbReference type="InterPro" id="IPR036179">
    <property type="entry name" value="Ig-like_dom_sf"/>
</dbReference>
<proteinExistence type="predicted"/>
<reference evidence="3" key="1">
    <citation type="submission" date="2024-04" db="EMBL/GenBank/DDBJ databases">
        <title>Salinicola lusitanus LLJ914,a marine bacterium isolated from the Okinawa Trough.</title>
        <authorList>
            <person name="Li J."/>
        </authorList>
    </citation>
    <scope>NUCLEOTIDE SEQUENCE [LARGE SCALE GENOMIC DNA]</scope>
</reference>